<keyword evidence="1" id="KW-0732">Signal</keyword>
<gene>
    <name evidence="5" type="ORF">NIES4072_03340</name>
</gene>
<dbReference type="GO" id="GO:0016787">
    <property type="term" value="F:hydrolase activity"/>
    <property type="evidence" value="ECO:0007669"/>
    <property type="project" value="UniProtKB-KW"/>
</dbReference>
<dbReference type="Proteomes" id="UP000245124">
    <property type="component" value="Unassembled WGS sequence"/>
</dbReference>
<dbReference type="InterPro" id="IPR001343">
    <property type="entry name" value="Hemolysn_Ca-bd"/>
</dbReference>
<accession>A0A2R5FH87</accession>
<dbReference type="Gene3D" id="2.130.10.130">
    <property type="entry name" value="Integrin alpha, N-terminal"/>
    <property type="match status" value="4"/>
</dbReference>
<proteinExistence type="predicted"/>
<dbReference type="PROSITE" id="PS00330">
    <property type="entry name" value="HEMOLYSIN_CALCIUM"/>
    <property type="match status" value="3"/>
</dbReference>
<dbReference type="RefSeq" id="WP_109007022.1">
    <property type="nucleotide sequence ID" value="NZ_BDUD01000001.1"/>
</dbReference>
<dbReference type="PRINTS" id="PR00313">
    <property type="entry name" value="CABNDNGRPT"/>
</dbReference>
<evidence type="ECO:0000313" key="6">
    <source>
        <dbReference type="Proteomes" id="UP000245124"/>
    </source>
</evidence>
<keyword evidence="3" id="KW-0378">Hydrolase</keyword>
<keyword evidence="2" id="KW-0677">Repeat</keyword>
<dbReference type="SUPFAM" id="SSF69318">
    <property type="entry name" value="Integrin alpha N-terminal domain"/>
    <property type="match status" value="2"/>
</dbReference>
<dbReference type="PROSITE" id="PS51470">
    <property type="entry name" value="FG_GAP"/>
    <property type="match status" value="2"/>
</dbReference>
<dbReference type="GO" id="GO:0007155">
    <property type="term" value="P:cell adhesion"/>
    <property type="evidence" value="ECO:0007669"/>
    <property type="project" value="InterPro"/>
</dbReference>
<dbReference type="AlphaFoldDB" id="A0A2R5FH87"/>
<dbReference type="InterPro" id="IPR000413">
    <property type="entry name" value="Integrin_alpha"/>
</dbReference>
<dbReference type="SMART" id="SM00191">
    <property type="entry name" value="Int_alpha"/>
    <property type="match status" value="7"/>
</dbReference>
<dbReference type="Pfam" id="PF01839">
    <property type="entry name" value="FG-GAP"/>
    <property type="match status" value="7"/>
</dbReference>
<organism evidence="5 6">
    <name type="scientific">Nostoc commune NIES-4072</name>
    <dbReference type="NCBI Taxonomy" id="2005467"/>
    <lineage>
        <taxon>Bacteria</taxon>
        <taxon>Bacillati</taxon>
        <taxon>Cyanobacteriota</taxon>
        <taxon>Cyanophyceae</taxon>
        <taxon>Nostocales</taxon>
        <taxon>Nostocaceae</taxon>
        <taxon>Nostoc</taxon>
    </lineage>
</organism>
<dbReference type="PANTHER" id="PTHR23221:SF7">
    <property type="entry name" value="PHOSPHATIDYLINOSITOL-GLYCAN-SPECIFIC PHOSPHOLIPASE D"/>
    <property type="match status" value="1"/>
</dbReference>
<dbReference type="InterPro" id="IPR013517">
    <property type="entry name" value="FG-GAP"/>
</dbReference>
<dbReference type="GO" id="GO:0008305">
    <property type="term" value="C:integrin complex"/>
    <property type="evidence" value="ECO:0007669"/>
    <property type="project" value="InterPro"/>
</dbReference>
<dbReference type="PRINTS" id="PR01185">
    <property type="entry name" value="INTEGRINA"/>
</dbReference>
<dbReference type="InterPro" id="IPR011049">
    <property type="entry name" value="Serralysin-like_metalloprot_C"/>
</dbReference>
<dbReference type="InterPro" id="IPR013519">
    <property type="entry name" value="Int_alpha_beta-p"/>
</dbReference>
<dbReference type="InterPro" id="IPR028994">
    <property type="entry name" value="Integrin_alpha_N"/>
</dbReference>
<evidence type="ECO:0000256" key="3">
    <source>
        <dbReference type="ARBA" id="ARBA00022801"/>
    </source>
</evidence>
<dbReference type="EMBL" id="BDUD01000001">
    <property type="protein sequence ID" value="GBG16688.1"/>
    <property type="molecule type" value="Genomic_DNA"/>
</dbReference>
<comment type="caution">
    <text evidence="5">The sequence shown here is derived from an EMBL/GenBank/DDBJ whole genome shotgun (WGS) entry which is preliminary data.</text>
</comment>
<evidence type="ECO:0000256" key="4">
    <source>
        <dbReference type="ARBA" id="ARBA00023180"/>
    </source>
</evidence>
<protein>
    <submittedName>
        <fullName evidence="5">Hemolysin-type calcium-binding region</fullName>
    </submittedName>
</protein>
<dbReference type="Pfam" id="PF00353">
    <property type="entry name" value="HemolysinCabind"/>
    <property type="match status" value="3"/>
</dbReference>
<dbReference type="InterPro" id="IPR018511">
    <property type="entry name" value="Hemolysin-typ_Ca-bd_CS"/>
</dbReference>
<dbReference type="Gene3D" id="2.150.10.10">
    <property type="entry name" value="Serralysin-like metalloprotease, C-terminal"/>
    <property type="match status" value="1"/>
</dbReference>
<keyword evidence="4" id="KW-0325">Glycoprotein</keyword>
<name>A0A2R5FH87_NOSCO</name>
<evidence type="ECO:0000256" key="2">
    <source>
        <dbReference type="ARBA" id="ARBA00022737"/>
    </source>
</evidence>
<evidence type="ECO:0000313" key="5">
    <source>
        <dbReference type="EMBL" id="GBG16688.1"/>
    </source>
</evidence>
<sequence length="856" mass="86006">MANSFFNLNDLNGNNGFKINGIAAGDNSGTSVSNAGDINNDGIDDLIIGGRLASPNGNSYAGQSYVVFGETNLGSGGSLNLSDLNGTNGFKINGITAGDNSGTSVSNAGDINNDGIDDLIIGADADGASPNGNSLTGQSYVVFGGTNLGSGGTLNLSDLNGTNGFKIKGIAPYNLSGYSVSNAGDINNDGIDDLIIGAPGAGQSYVVFGGTNLGSGGTLNLSDLNGTNGFKINGIAGYDSSGRSVSNAGDINNDGIDDLIIGAYYNSAGQSYVVFGRTNLGSGGTLNLSDLNGTNGFKINGIAAGDFSGYSVSNAGDINNDGIDDLIIGATNASPNGNSLAGQSYVVFGGTNLGSGGTLNLSDLNGTNGFKINGIAPYNLSGSSVSNAGDINNDGIDDLIIGANFASLNGKDAVGQSYVVFGGTNLGSGGTLNLSDLNGTNGFIINGIAVYDNSGFSVSNAGDINNDSIDDLIIGAPYAFANGKAGAGQSYVVFGGTNIPNGNTSVNLTGTPGADNLFGSASNNIIDGLTGDDTLTGNGGQDKFFIRSGDRNDIITDFGGVGKGTNPSAEVIANFDTLQFTGSGLTAQNLQLTQNGNNLEVTFENVASTKVILQNFKLENLDNLPVFGASPAIGNIEFDGQSNIADSFDVINANSTQASIFNKNTVTFLNDLNNNIAGFDNSNDVINGQGGNDIINGLSGNDLLRGGSGDDILIGGEGNDTLVGGVGNDILIGGVGSDRFLYNTDAAFVTAVGVDAMSTTGYAYADFNSSEADKIILDKTTFSAITSTPGTGFSNISDFKITSSGATSTAKIIYDAVSGQLFYNQNGCAAGFGSGGLFATLTGAPTLSASDFVVQA</sequence>
<dbReference type="PANTHER" id="PTHR23221">
    <property type="entry name" value="GLYCOSYLPHOSPHATIDYLINOSITOL PHOSPHOLIPASE D"/>
    <property type="match status" value="1"/>
</dbReference>
<reference evidence="5 6" key="1">
    <citation type="submission" date="2017-06" db="EMBL/GenBank/DDBJ databases">
        <title>Genome sequencing of cyanobaciteial culture collection at National Institute for Environmental Studies (NIES).</title>
        <authorList>
            <person name="Hirose Y."/>
            <person name="Shimura Y."/>
            <person name="Fujisawa T."/>
            <person name="Nakamura Y."/>
            <person name="Kawachi M."/>
        </authorList>
    </citation>
    <scope>NUCLEOTIDE SEQUENCE [LARGE SCALE GENOMIC DNA]</scope>
    <source>
        <strain evidence="5 6">NIES-4072</strain>
    </source>
</reference>
<dbReference type="SUPFAM" id="SSF51120">
    <property type="entry name" value="beta-Roll"/>
    <property type="match status" value="1"/>
</dbReference>
<dbReference type="GO" id="GO:0005509">
    <property type="term" value="F:calcium ion binding"/>
    <property type="evidence" value="ECO:0007669"/>
    <property type="project" value="InterPro"/>
</dbReference>
<evidence type="ECO:0000256" key="1">
    <source>
        <dbReference type="ARBA" id="ARBA00022729"/>
    </source>
</evidence>
<keyword evidence="6" id="KW-1185">Reference proteome</keyword>
<dbReference type="OrthoDB" id="574739at2"/>